<dbReference type="NCBIfam" id="TIGR02595">
    <property type="entry name" value="PEP_CTERM"/>
    <property type="match status" value="1"/>
</dbReference>
<protein>
    <recommendedName>
        <fullName evidence="5">Pyruvate/ketoisovalerate oxidoreductase catalytic domain-containing protein</fullName>
    </recommendedName>
</protein>
<proteinExistence type="predicted"/>
<dbReference type="InterPro" id="IPR050722">
    <property type="entry name" value="Pyruvate:ferred/Flavod_OxRd"/>
</dbReference>
<feature type="domain" description="Ice-binding protein C-terminal" evidence="3">
    <location>
        <begin position="245"/>
        <end position="267"/>
    </location>
</feature>
<sequence length="268" mass="29141">YAQGYFVYDSRKAGSLTTSHLRFSPRPIKGSYLIDKANFVACHQSHFPERLDLLAMAEPGATFLLNSPFGPDEVWDTLPVELQRQISEKKLKFYVVDAYHVAREAKMGVRINTVMQTCFFKLAGVLPEEEAIAQIKKAIKKTYGKRGETVLNRNYAAVDGAIGALHEVKVPDKATSTHHRLPPVPEDAPEFVRNVLGTIIANKGGPSAVRAKVFIDATGDGAVSADDYAFVQANFGATGGMGSVSVPEPGTLSLLAIGGLAILRRRRK</sequence>
<dbReference type="AlphaFoldDB" id="A0A0F8ZJ99"/>
<dbReference type="InterPro" id="IPR002869">
    <property type="entry name" value="Pyrv_flavodox_OxRed_cen"/>
</dbReference>
<evidence type="ECO:0000313" key="4">
    <source>
        <dbReference type="EMBL" id="KKK66489.1"/>
    </source>
</evidence>
<dbReference type="GO" id="GO:0006979">
    <property type="term" value="P:response to oxidative stress"/>
    <property type="evidence" value="ECO:0007669"/>
    <property type="project" value="TreeGrafter"/>
</dbReference>
<evidence type="ECO:0000256" key="1">
    <source>
        <dbReference type="ARBA" id="ARBA00023002"/>
    </source>
</evidence>
<dbReference type="GO" id="GO:0016903">
    <property type="term" value="F:oxidoreductase activity, acting on the aldehyde or oxo group of donors"/>
    <property type="evidence" value="ECO:0007669"/>
    <property type="project" value="InterPro"/>
</dbReference>
<dbReference type="PANTHER" id="PTHR32154:SF0">
    <property type="entry name" value="PYRUVATE-FLAVODOXIN OXIDOREDUCTASE-RELATED"/>
    <property type="match status" value="1"/>
</dbReference>
<gene>
    <name evidence="4" type="ORF">LCGC14_2963570</name>
</gene>
<evidence type="ECO:0008006" key="5">
    <source>
        <dbReference type="Google" id="ProtNLM"/>
    </source>
</evidence>
<dbReference type="InterPro" id="IPR019752">
    <property type="entry name" value="Pyrv/ketoisovalerate_OxRed_cat"/>
</dbReference>
<feature type="domain" description="Pyruvate/ketoisovalerate oxidoreductase catalytic" evidence="2">
    <location>
        <begin position="1"/>
        <end position="161"/>
    </location>
</feature>
<dbReference type="InterPro" id="IPR013424">
    <property type="entry name" value="Ice-binding_C"/>
</dbReference>
<evidence type="ECO:0000259" key="3">
    <source>
        <dbReference type="Pfam" id="PF07589"/>
    </source>
</evidence>
<dbReference type="Pfam" id="PF07589">
    <property type="entry name" value="PEP-CTERM"/>
    <property type="match status" value="1"/>
</dbReference>
<keyword evidence="1" id="KW-0560">Oxidoreductase</keyword>
<dbReference type="Gene3D" id="3.40.920.10">
    <property type="entry name" value="Pyruvate-ferredoxin oxidoreductase, PFOR, domain III"/>
    <property type="match status" value="1"/>
</dbReference>
<organism evidence="4">
    <name type="scientific">marine sediment metagenome</name>
    <dbReference type="NCBI Taxonomy" id="412755"/>
    <lineage>
        <taxon>unclassified sequences</taxon>
        <taxon>metagenomes</taxon>
        <taxon>ecological metagenomes</taxon>
    </lineage>
</organism>
<comment type="caution">
    <text evidence="4">The sequence shown here is derived from an EMBL/GenBank/DDBJ whole genome shotgun (WGS) entry which is preliminary data.</text>
</comment>
<name>A0A0F8ZJ99_9ZZZZ</name>
<evidence type="ECO:0000259" key="2">
    <source>
        <dbReference type="Pfam" id="PF01558"/>
    </source>
</evidence>
<dbReference type="Pfam" id="PF01558">
    <property type="entry name" value="POR"/>
    <property type="match status" value="1"/>
</dbReference>
<accession>A0A0F8ZJ99</accession>
<dbReference type="EMBL" id="LAZR01060054">
    <property type="protein sequence ID" value="KKK66489.1"/>
    <property type="molecule type" value="Genomic_DNA"/>
</dbReference>
<feature type="non-terminal residue" evidence="4">
    <location>
        <position position="1"/>
    </location>
</feature>
<reference evidence="4" key="1">
    <citation type="journal article" date="2015" name="Nature">
        <title>Complex archaea that bridge the gap between prokaryotes and eukaryotes.</title>
        <authorList>
            <person name="Spang A."/>
            <person name="Saw J.H."/>
            <person name="Jorgensen S.L."/>
            <person name="Zaremba-Niedzwiedzka K."/>
            <person name="Martijn J."/>
            <person name="Lind A.E."/>
            <person name="van Eijk R."/>
            <person name="Schleper C."/>
            <person name="Guy L."/>
            <person name="Ettema T.J."/>
        </authorList>
    </citation>
    <scope>NUCLEOTIDE SEQUENCE</scope>
</reference>
<dbReference type="SUPFAM" id="SSF53323">
    <property type="entry name" value="Pyruvate-ferredoxin oxidoreductase, PFOR, domain III"/>
    <property type="match status" value="1"/>
</dbReference>
<dbReference type="PANTHER" id="PTHR32154">
    <property type="entry name" value="PYRUVATE-FLAVODOXIN OXIDOREDUCTASE-RELATED"/>
    <property type="match status" value="1"/>
</dbReference>